<evidence type="ECO:0000256" key="1">
    <source>
        <dbReference type="SAM" id="MobiDB-lite"/>
    </source>
</evidence>
<keyword evidence="3" id="KW-1185">Reference proteome</keyword>
<evidence type="ECO:0000313" key="3">
    <source>
        <dbReference type="Proteomes" id="UP001567572"/>
    </source>
</evidence>
<dbReference type="EMBL" id="JBEDNY010000001">
    <property type="protein sequence ID" value="MEZ3162451.1"/>
    <property type="molecule type" value="Genomic_DNA"/>
</dbReference>
<proteinExistence type="predicted"/>
<gene>
    <name evidence="2" type="ORF">ABNG04_00950</name>
</gene>
<name>A0ABD5LYQ2_9EURY</name>
<feature type="region of interest" description="Disordered" evidence="1">
    <location>
        <begin position="1"/>
        <end position="22"/>
    </location>
</feature>
<evidence type="ECO:0000313" key="2">
    <source>
        <dbReference type="EMBL" id="MEZ3162451.1"/>
    </source>
</evidence>
<dbReference type="Proteomes" id="UP001567572">
    <property type="component" value="Unassembled WGS sequence"/>
</dbReference>
<comment type="caution">
    <text evidence="2">The sequence shown here is derived from an EMBL/GenBank/DDBJ whole genome shotgun (WGS) entry which is preliminary data.</text>
</comment>
<protein>
    <submittedName>
        <fullName evidence="2">Uncharacterized protein</fullName>
    </submittedName>
</protein>
<dbReference type="AlphaFoldDB" id="A0ABD5LYQ2"/>
<dbReference type="RefSeq" id="WP_371159247.1">
    <property type="nucleotide sequence ID" value="NZ_JBEDNX010000010.1"/>
</dbReference>
<reference evidence="2 3" key="1">
    <citation type="submission" date="2024-06" db="EMBL/GenBank/DDBJ databases">
        <title>Halorubrum miltondacostae sp. nov., a potential PHA producer isolated from an inland solar saltern in Rio Maior, Portugal.</title>
        <authorList>
            <person name="Albuquerque L."/>
            <person name="Viver T."/>
            <person name="Barroso C."/>
            <person name="Claudino R."/>
            <person name="Galvan M."/>
            <person name="Simoes G."/>
            <person name="Lobo Da Cunha A."/>
            <person name="Egas C."/>
        </authorList>
    </citation>
    <scope>NUCLEOTIDE SEQUENCE [LARGE SCALE GENOMIC DNA]</scope>
    <source>
        <strain evidence="2 3">RMP-11</strain>
    </source>
</reference>
<accession>A0ABD5LYQ2</accession>
<organism evidence="2 3">
    <name type="scientific">Halorubrum miltondacostae</name>
    <dbReference type="NCBI Taxonomy" id="3076378"/>
    <lineage>
        <taxon>Archaea</taxon>
        <taxon>Methanobacteriati</taxon>
        <taxon>Methanobacteriota</taxon>
        <taxon>Stenosarchaea group</taxon>
        <taxon>Halobacteria</taxon>
        <taxon>Halobacteriales</taxon>
        <taxon>Haloferacaceae</taxon>
        <taxon>Halorubrum</taxon>
    </lineage>
</organism>
<sequence>MRSDEPPTRPDASTPPFGPPPTARGTALLFGLFAVLPIAASYPAPSAGFAAGVLAARCGVRPFARRLRDWTVGRRPGPVCVPGTNVCLDG</sequence>